<reference evidence="3 4" key="2">
    <citation type="submission" date="2024-07" db="EMBL/GenBank/DDBJ databases">
        <authorList>
            <person name="Akdeniz Z."/>
        </authorList>
    </citation>
    <scope>NUCLEOTIDE SEQUENCE [LARGE SCALE GENOMIC DNA]</scope>
</reference>
<feature type="transmembrane region" description="Helical" evidence="1">
    <location>
        <begin position="153"/>
        <end position="176"/>
    </location>
</feature>
<keyword evidence="1 2" id="KW-0812">Transmembrane</keyword>
<organism evidence="2">
    <name type="scientific">Hexamita inflata</name>
    <dbReference type="NCBI Taxonomy" id="28002"/>
    <lineage>
        <taxon>Eukaryota</taxon>
        <taxon>Metamonada</taxon>
        <taxon>Diplomonadida</taxon>
        <taxon>Hexamitidae</taxon>
        <taxon>Hexamitinae</taxon>
        <taxon>Hexamita</taxon>
    </lineage>
</organism>
<dbReference type="AlphaFoldDB" id="A0AA86NGR7"/>
<gene>
    <name evidence="3" type="ORF">HINF_LOCUS65127</name>
    <name evidence="2" type="ORF">HINF_LOCUS7134</name>
</gene>
<protein>
    <submittedName>
        <fullName evidence="2">Transmembrane domain-containing protein</fullName>
    </submittedName>
    <submittedName>
        <fullName evidence="3">Transmembrane_domain-containing protein</fullName>
    </submittedName>
</protein>
<dbReference type="EMBL" id="CATOUU010000174">
    <property type="protein sequence ID" value="CAI9919489.1"/>
    <property type="molecule type" value="Genomic_DNA"/>
</dbReference>
<evidence type="ECO:0000256" key="1">
    <source>
        <dbReference type="SAM" id="Phobius"/>
    </source>
</evidence>
<name>A0AA86NGR7_9EUKA</name>
<comment type="caution">
    <text evidence="2">The sequence shown here is derived from an EMBL/GenBank/DDBJ whole genome shotgun (WGS) entry which is preliminary data.</text>
</comment>
<dbReference type="Proteomes" id="UP001642409">
    <property type="component" value="Unassembled WGS sequence"/>
</dbReference>
<keyword evidence="1" id="KW-1133">Transmembrane helix</keyword>
<accession>A0AA86NGR7</accession>
<keyword evidence="4" id="KW-1185">Reference proteome</keyword>
<sequence length="182" mass="20417">MIYYNYVSSCIIVFKHIVNQYNLINLISNHFSYKPQYSSLQTLLFINIKGSVTERFWGLYSRQCRKIFETKFIIIISEYVPANHKTETTANTIVPISALKEPTIKQIFCKCEAPQFNSCQSCCGCVTMFLCGTGLECCCCYGCARQGCCNVCIAGLLMQISSVFIYGAVAGCIVGLRMMGKM</sequence>
<evidence type="ECO:0000313" key="3">
    <source>
        <dbReference type="EMBL" id="CAL6090054.1"/>
    </source>
</evidence>
<evidence type="ECO:0000313" key="2">
    <source>
        <dbReference type="EMBL" id="CAI9919489.1"/>
    </source>
</evidence>
<dbReference type="EMBL" id="CAXDID020000424">
    <property type="protein sequence ID" value="CAL6090054.1"/>
    <property type="molecule type" value="Genomic_DNA"/>
</dbReference>
<reference evidence="2" key="1">
    <citation type="submission" date="2023-06" db="EMBL/GenBank/DDBJ databases">
        <authorList>
            <person name="Kurt Z."/>
        </authorList>
    </citation>
    <scope>NUCLEOTIDE SEQUENCE</scope>
</reference>
<proteinExistence type="predicted"/>
<keyword evidence="1" id="KW-0472">Membrane</keyword>
<evidence type="ECO:0000313" key="4">
    <source>
        <dbReference type="Proteomes" id="UP001642409"/>
    </source>
</evidence>